<organism evidence="4 5">
    <name type="scientific">Cronartium quercuum f. sp. fusiforme G11</name>
    <dbReference type="NCBI Taxonomy" id="708437"/>
    <lineage>
        <taxon>Eukaryota</taxon>
        <taxon>Fungi</taxon>
        <taxon>Dikarya</taxon>
        <taxon>Basidiomycota</taxon>
        <taxon>Pucciniomycotina</taxon>
        <taxon>Pucciniomycetes</taxon>
        <taxon>Pucciniales</taxon>
        <taxon>Coleosporiaceae</taxon>
        <taxon>Cronartium</taxon>
    </lineage>
</organism>
<dbReference type="InterPro" id="IPR036167">
    <property type="entry name" value="tRNA_intron_Endo_cat-like_sf"/>
</dbReference>
<reference evidence="4" key="1">
    <citation type="submission" date="2013-11" db="EMBL/GenBank/DDBJ databases">
        <title>Genome sequence of the fusiform rust pathogen reveals effectors for host alternation and coevolution with pine.</title>
        <authorList>
            <consortium name="DOE Joint Genome Institute"/>
            <person name="Smith K."/>
            <person name="Pendleton A."/>
            <person name="Kubisiak T."/>
            <person name="Anderson C."/>
            <person name="Salamov A."/>
            <person name="Aerts A."/>
            <person name="Riley R."/>
            <person name="Clum A."/>
            <person name="Lindquist E."/>
            <person name="Ence D."/>
            <person name="Campbell M."/>
            <person name="Kronenberg Z."/>
            <person name="Feau N."/>
            <person name="Dhillon B."/>
            <person name="Hamelin R."/>
            <person name="Burleigh J."/>
            <person name="Smith J."/>
            <person name="Yandell M."/>
            <person name="Nelson C."/>
            <person name="Grigoriev I."/>
            <person name="Davis J."/>
        </authorList>
    </citation>
    <scope>NUCLEOTIDE SEQUENCE</scope>
    <source>
        <strain evidence="4">G11</strain>
    </source>
</reference>
<proteinExistence type="inferred from homology"/>
<comment type="similarity">
    <text evidence="1">Belongs to the SEN15 family.</text>
</comment>
<evidence type="ECO:0000313" key="5">
    <source>
        <dbReference type="Proteomes" id="UP000886653"/>
    </source>
</evidence>
<comment type="caution">
    <text evidence="4">The sequence shown here is derived from an EMBL/GenBank/DDBJ whole genome shotgun (WGS) entry which is preliminary data.</text>
</comment>
<dbReference type="InterPro" id="IPR011856">
    <property type="entry name" value="tRNA_endonuc-like_dom_sf"/>
</dbReference>
<protein>
    <recommendedName>
        <fullName evidence="3">tRNA-splicing endonuclease subunit Sen15 domain-containing protein</fullName>
    </recommendedName>
</protein>
<gene>
    <name evidence="4" type="ORF">CROQUDRAFT_717430</name>
</gene>
<name>A0A9P6NAG0_9BASI</name>
<dbReference type="InterPro" id="IPR018593">
    <property type="entry name" value="tRNA-endonuc_su_Sen15"/>
</dbReference>
<dbReference type="GO" id="GO:0006388">
    <property type="term" value="P:tRNA splicing, via endonucleolytic cleavage and ligation"/>
    <property type="evidence" value="ECO:0007669"/>
    <property type="project" value="InterPro"/>
</dbReference>
<dbReference type="Pfam" id="PF09631">
    <property type="entry name" value="Sen15"/>
    <property type="match status" value="1"/>
</dbReference>
<accession>A0A9P6NAG0</accession>
<dbReference type="SUPFAM" id="SSF53032">
    <property type="entry name" value="tRNA-intron endonuclease catalytic domain-like"/>
    <property type="match status" value="1"/>
</dbReference>
<feature type="domain" description="tRNA-splicing endonuclease subunit Sen15" evidence="3">
    <location>
        <begin position="339"/>
        <end position="379"/>
    </location>
</feature>
<dbReference type="Proteomes" id="UP000886653">
    <property type="component" value="Unassembled WGS sequence"/>
</dbReference>
<dbReference type="GO" id="GO:0005634">
    <property type="term" value="C:nucleus"/>
    <property type="evidence" value="ECO:0007669"/>
    <property type="project" value="UniProtKB-ARBA"/>
</dbReference>
<evidence type="ECO:0000256" key="2">
    <source>
        <dbReference type="ARBA" id="ARBA00022694"/>
    </source>
</evidence>
<evidence type="ECO:0000259" key="3">
    <source>
        <dbReference type="Pfam" id="PF09631"/>
    </source>
</evidence>
<dbReference type="OrthoDB" id="10002170at2759"/>
<keyword evidence="5" id="KW-1185">Reference proteome</keyword>
<sequence>MEKIIKEAIENPSGTQAYETLQKAIDERLSMIPIIISLIFDAQEPIIKRTIAGTMLNQVLDKWKFSCEEERNLGDQLIKRILGSSPKFMTTIENRLLDISLSYLIKSKIETGKDVNDSSGLGDLSKVRLSTLYRIIKTLSRENNQTLKVKVSLKKTSFHYGEMFWEIYSKSQPQSETFYLSLKILTLFALHFNQINLSVFVQRALIDLDIAINQAYEERIILRYGKFFNQLDSIPESVLIYYAKIVEIDSGPNQINVPKKIFLQACEITFKAIFDSNTDLEKVGLTTDHVDRWIDRILWKFLEDEDESLQMIASDLFQLFAKKSRSNVKTALEKFINCKLSNIFKRLQPPQEKVLLAIVSTDSSIVYYELATGIVSPKEVPE</sequence>
<dbReference type="AlphaFoldDB" id="A0A9P6NAG0"/>
<dbReference type="GO" id="GO:0003676">
    <property type="term" value="F:nucleic acid binding"/>
    <property type="evidence" value="ECO:0007669"/>
    <property type="project" value="InterPro"/>
</dbReference>
<dbReference type="Gene3D" id="3.40.1350.10">
    <property type="match status" value="1"/>
</dbReference>
<evidence type="ECO:0000313" key="4">
    <source>
        <dbReference type="EMBL" id="KAG0142950.1"/>
    </source>
</evidence>
<keyword evidence="2" id="KW-0819">tRNA processing</keyword>
<dbReference type="EMBL" id="MU167333">
    <property type="protein sequence ID" value="KAG0142950.1"/>
    <property type="molecule type" value="Genomic_DNA"/>
</dbReference>
<evidence type="ECO:0000256" key="1">
    <source>
        <dbReference type="ARBA" id="ARBA00006091"/>
    </source>
</evidence>